<dbReference type="SFLD" id="SFLDS00003">
    <property type="entry name" value="Haloacid_Dehalogenase"/>
    <property type="match status" value="1"/>
</dbReference>
<dbReference type="Gene3D" id="1.10.150.240">
    <property type="entry name" value="Putative phosphatase, domain 2"/>
    <property type="match status" value="1"/>
</dbReference>
<dbReference type="GO" id="GO:0050308">
    <property type="term" value="F:sugar-phosphatase activity"/>
    <property type="evidence" value="ECO:0007669"/>
    <property type="project" value="TreeGrafter"/>
</dbReference>
<dbReference type="InterPro" id="IPR006439">
    <property type="entry name" value="HAD-SF_hydro_IA"/>
</dbReference>
<gene>
    <name evidence="1" type="ORF">KL86DYS2_10672</name>
</gene>
<reference evidence="1" key="1">
    <citation type="submission" date="2016-04" db="EMBL/GenBank/DDBJ databases">
        <authorList>
            <person name="Evans L.H."/>
            <person name="Alamgir A."/>
            <person name="Owens N."/>
            <person name="Weber N.D."/>
            <person name="Virtaneva K."/>
            <person name="Barbian K."/>
            <person name="Babar A."/>
            <person name="Rosenke K."/>
        </authorList>
    </citation>
    <scope>NUCLEOTIDE SEQUENCE</scope>
    <source>
        <strain evidence="1">86-2</strain>
    </source>
</reference>
<accession>A0A212J3V1</accession>
<dbReference type="AlphaFoldDB" id="A0A212J3V1"/>
<dbReference type="Gene3D" id="3.40.50.1000">
    <property type="entry name" value="HAD superfamily/HAD-like"/>
    <property type="match status" value="1"/>
</dbReference>
<dbReference type="SUPFAM" id="SSF56784">
    <property type="entry name" value="HAD-like"/>
    <property type="match status" value="1"/>
</dbReference>
<sequence length="212" mass="23844">MTKITTILFDFDGVIANTEPQYDIYIDALGEKYNLGIENFALKVKGTTSPDILKKYFSHLPKEEVKTVERELGEFELQMDFPLVDGVMEFIEYLKNNNYKIGLVTSSQDFKMKRALDILNLSKTFDTEVTAARITKGKPNPACYLLAAEDLNVCPSECVVFEDSFHGIRAGKDAGMRVVGVSTTIPENELQGKADFIISDFSDLKQVIEYIN</sequence>
<dbReference type="RefSeq" id="WP_296947133.1">
    <property type="nucleotide sequence ID" value="NZ_LT599021.1"/>
</dbReference>
<dbReference type="PANTHER" id="PTHR43481">
    <property type="entry name" value="FRUCTOSE-1-PHOSPHATE PHOSPHATASE"/>
    <property type="match status" value="1"/>
</dbReference>
<dbReference type="SFLD" id="SFLDG01129">
    <property type="entry name" value="C1.5:_HAD__Beta-PGM__Phosphata"/>
    <property type="match status" value="1"/>
</dbReference>
<dbReference type="InterPro" id="IPR036412">
    <property type="entry name" value="HAD-like_sf"/>
</dbReference>
<dbReference type="InterPro" id="IPR023198">
    <property type="entry name" value="PGP-like_dom2"/>
</dbReference>
<evidence type="ECO:0000313" key="1">
    <source>
        <dbReference type="EMBL" id="SBV94128.1"/>
    </source>
</evidence>
<dbReference type="PANTHER" id="PTHR43481:SF4">
    <property type="entry name" value="GLYCEROL-1-PHOSPHATE PHOSPHOHYDROLASE 1-RELATED"/>
    <property type="match status" value="1"/>
</dbReference>
<dbReference type="InterPro" id="IPR041492">
    <property type="entry name" value="HAD_2"/>
</dbReference>
<proteinExistence type="predicted"/>
<name>A0A212J3V1_9BACT</name>
<dbReference type="NCBIfam" id="TIGR01509">
    <property type="entry name" value="HAD-SF-IA-v3"/>
    <property type="match status" value="1"/>
</dbReference>
<dbReference type="InterPro" id="IPR023214">
    <property type="entry name" value="HAD_sf"/>
</dbReference>
<dbReference type="Pfam" id="PF13419">
    <property type="entry name" value="HAD_2"/>
    <property type="match status" value="1"/>
</dbReference>
<organism evidence="1">
    <name type="scientific">uncultured Dysgonomonas sp</name>
    <dbReference type="NCBI Taxonomy" id="206096"/>
    <lineage>
        <taxon>Bacteria</taxon>
        <taxon>Pseudomonadati</taxon>
        <taxon>Bacteroidota</taxon>
        <taxon>Bacteroidia</taxon>
        <taxon>Bacteroidales</taxon>
        <taxon>Dysgonomonadaceae</taxon>
        <taxon>Dysgonomonas</taxon>
        <taxon>environmental samples</taxon>
    </lineage>
</organism>
<dbReference type="SFLD" id="SFLDG01135">
    <property type="entry name" value="C1.5.6:_HAD__Beta-PGM__Phospha"/>
    <property type="match status" value="1"/>
</dbReference>
<dbReference type="EMBL" id="FLUL01000001">
    <property type="protein sequence ID" value="SBV94128.1"/>
    <property type="molecule type" value="Genomic_DNA"/>
</dbReference>
<protein>
    <submittedName>
        <fullName evidence="1">Uncharacterized protein</fullName>
    </submittedName>
</protein>
<dbReference type="InterPro" id="IPR051806">
    <property type="entry name" value="HAD-like_SPP"/>
</dbReference>